<dbReference type="RefSeq" id="WP_203898966.1">
    <property type="nucleotide sequence ID" value="NZ_BOPF01000007.1"/>
</dbReference>
<evidence type="ECO:0000313" key="2">
    <source>
        <dbReference type="EMBL" id="GIJ45416.1"/>
    </source>
</evidence>
<dbReference type="AlphaFoldDB" id="A0A8J4DPZ2"/>
<proteinExistence type="predicted"/>
<sequence>MRKLTRAALVGAVTVAAVAATAVPASAAFGRIYFRVGTLWVATANPAAGCHGVDNGPITALRNETNVAVRLYRGTWCTGTPVATVPPGGYTTTPSDSFYVPS</sequence>
<evidence type="ECO:0000313" key="3">
    <source>
        <dbReference type="Proteomes" id="UP000619260"/>
    </source>
</evidence>
<evidence type="ECO:0008006" key="4">
    <source>
        <dbReference type="Google" id="ProtNLM"/>
    </source>
</evidence>
<evidence type="ECO:0000256" key="1">
    <source>
        <dbReference type="SAM" id="SignalP"/>
    </source>
</evidence>
<dbReference type="Proteomes" id="UP000619260">
    <property type="component" value="Unassembled WGS sequence"/>
</dbReference>
<organism evidence="2 3">
    <name type="scientific">Virgisporangium aliadipatigenens</name>
    <dbReference type="NCBI Taxonomy" id="741659"/>
    <lineage>
        <taxon>Bacteria</taxon>
        <taxon>Bacillati</taxon>
        <taxon>Actinomycetota</taxon>
        <taxon>Actinomycetes</taxon>
        <taxon>Micromonosporales</taxon>
        <taxon>Micromonosporaceae</taxon>
        <taxon>Virgisporangium</taxon>
    </lineage>
</organism>
<feature type="signal peptide" evidence="1">
    <location>
        <begin position="1"/>
        <end position="19"/>
    </location>
</feature>
<keyword evidence="3" id="KW-1185">Reference proteome</keyword>
<reference evidence="2" key="1">
    <citation type="submission" date="2021-01" db="EMBL/GenBank/DDBJ databases">
        <title>Whole genome shotgun sequence of Virgisporangium aliadipatigenens NBRC 105644.</title>
        <authorList>
            <person name="Komaki H."/>
            <person name="Tamura T."/>
        </authorList>
    </citation>
    <scope>NUCLEOTIDE SEQUENCE</scope>
    <source>
        <strain evidence="2">NBRC 105644</strain>
    </source>
</reference>
<name>A0A8J4DPZ2_9ACTN</name>
<accession>A0A8J4DPZ2</accession>
<comment type="caution">
    <text evidence="2">The sequence shown here is derived from an EMBL/GenBank/DDBJ whole genome shotgun (WGS) entry which is preliminary data.</text>
</comment>
<dbReference type="EMBL" id="BOPF01000007">
    <property type="protein sequence ID" value="GIJ45416.1"/>
    <property type="molecule type" value="Genomic_DNA"/>
</dbReference>
<keyword evidence="1" id="KW-0732">Signal</keyword>
<gene>
    <name evidence="2" type="ORF">Val02_23020</name>
</gene>
<feature type="chain" id="PRO_5038382014" description="Secreted protein" evidence="1">
    <location>
        <begin position="20"/>
        <end position="102"/>
    </location>
</feature>
<protein>
    <recommendedName>
        <fullName evidence="4">Secreted protein</fullName>
    </recommendedName>
</protein>